<evidence type="ECO:0000256" key="5">
    <source>
        <dbReference type="ARBA" id="ARBA00023284"/>
    </source>
</evidence>
<dbReference type="InterPro" id="IPR050553">
    <property type="entry name" value="Thioredoxin_ResA/DsbE_sf"/>
</dbReference>
<gene>
    <name evidence="7" type="ORF">EV694_2107</name>
</gene>
<organism evidence="7 8">
    <name type="scientific">Volucribacter psittacicida</name>
    <dbReference type="NCBI Taxonomy" id="203482"/>
    <lineage>
        <taxon>Bacteria</taxon>
        <taxon>Pseudomonadati</taxon>
        <taxon>Pseudomonadota</taxon>
        <taxon>Gammaproteobacteria</taxon>
        <taxon>Pasteurellales</taxon>
        <taxon>Pasteurellaceae</taxon>
        <taxon>Volucribacter</taxon>
    </lineage>
</organism>
<keyword evidence="8" id="KW-1185">Reference proteome</keyword>
<reference evidence="7 8" key="1">
    <citation type="submission" date="2019-03" db="EMBL/GenBank/DDBJ databases">
        <title>Genomic Encyclopedia of Type Strains, Phase IV (KMG-IV): sequencing the most valuable type-strain genomes for metagenomic binning, comparative biology and taxonomic classification.</title>
        <authorList>
            <person name="Goeker M."/>
        </authorList>
    </citation>
    <scope>NUCLEOTIDE SEQUENCE [LARGE SCALE GENOMIC DNA]</scope>
    <source>
        <strain evidence="7 8">DSM 15534</strain>
    </source>
</reference>
<keyword evidence="4" id="KW-1015">Disulfide bond</keyword>
<dbReference type="CDD" id="cd03010">
    <property type="entry name" value="TlpA_like_DsbE"/>
    <property type="match status" value="1"/>
</dbReference>
<name>A0A4R1FIN9_9PAST</name>
<protein>
    <submittedName>
        <fullName evidence="7">Cytochrome c biogenesis protein CcmG/thiol:disulfide interchange protein DsbE</fullName>
    </submittedName>
</protein>
<dbReference type="InterPro" id="IPR036249">
    <property type="entry name" value="Thioredoxin-like_sf"/>
</dbReference>
<dbReference type="PROSITE" id="PS00194">
    <property type="entry name" value="THIOREDOXIN_1"/>
    <property type="match status" value="1"/>
</dbReference>
<dbReference type="PANTHER" id="PTHR42852:SF6">
    <property type="entry name" value="THIOL:DISULFIDE INTERCHANGE PROTEIN DSBE"/>
    <property type="match status" value="1"/>
</dbReference>
<dbReference type="OrthoDB" id="9799347at2"/>
<comment type="caution">
    <text evidence="7">The sequence shown here is derived from an EMBL/GenBank/DDBJ whole genome shotgun (WGS) entry which is preliminary data.</text>
</comment>
<feature type="domain" description="Thioredoxin" evidence="6">
    <location>
        <begin position="34"/>
        <end position="171"/>
    </location>
</feature>
<dbReference type="Pfam" id="PF08534">
    <property type="entry name" value="Redoxin"/>
    <property type="match status" value="1"/>
</dbReference>
<evidence type="ECO:0000313" key="7">
    <source>
        <dbReference type="EMBL" id="TCJ94677.1"/>
    </source>
</evidence>
<evidence type="ECO:0000256" key="2">
    <source>
        <dbReference type="ARBA" id="ARBA00007758"/>
    </source>
</evidence>
<proteinExistence type="inferred from homology"/>
<dbReference type="RefSeq" id="WP_132692215.1">
    <property type="nucleotide sequence ID" value="NZ_SMFT01000007.1"/>
</dbReference>
<dbReference type="EMBL" id="SMFT01000007">
    <property type="protein sequence ID" value="TCJ94677.1"/>
    <property type="molecule type" value="Genomic_DNA"/>
</dbReference>
<dbReference type="SUPFAM" id="SSF52833">
    <property type="entry name" value="Thioredoxin-like"/>
    <property type="match status" value="1"/>
</dbReference>
<dbReference type="InterPro" id="IPR013740">
    <property type="entry name" value="Redoxin"/>
</dbReference>
<comment type="subcellular location">
    <subcellularLocation>
        <location evidence="1">Cell inner membrane</location>
        <topology evidence="1">Single-pass membrane protein</topology>
        <orientation evidence="1">Periplasmic side</orientation>
    </subcellularLocation>
</comment>
<dbReference type="GO" id="GO:0015036">
    <property type="term" value="F:disulfide oxidoreductase activity"/>
    <property type="evidence" value="ECO:0007669"/>
    <property type="project" value="InterPro"/>
</dbReference>
<evidence type="ECO:0000256" key="3">
    <source>
        <dbReference type="ARBA" id="ARBA00022748"/>
    </source>
</evidence>
<dbReference type="GO" id="GO:0030288">
    <property type="term" value="C:outer membrane-bounded periplasmic space"/>
    <property type="evidence" value="ECO:0007669"/>
    <property type="project" value="InterPro"/>
</dbReference>
<evidence type="ECO:0000259" key="6">
    <source>
        <dbReference type="PROSITE" id="PS51352"/>
    </source>
</evidence>
<dbReference type="AlphaFoldDB" id="A0A4R1FIN9"/>
<dbReference type="InterPro" id="IPR013766">
    <property type="entry name" value="Thioredoxin_domain"/>
</dbReference>
<dbReference type="NCBIfam" id="TIGR00385">
    <property type="entry name" value="dsbE"/>
    <property type="match status" value="1"/>
</dbReference>
<dbReference type="GO" id="GO:0017004">
    <property type="term" value="P:cytochrome complex assembly"/>
    <property type="evidence" value="ECO:0007669"/>
    <property type="project" value="UniProtKB-KW"/>
</dbReference>
<comment type="similarity">
    <text evidence="2">Belongs to the thioredoxin family. DsbE subfamily.</text>
</comment>
<dbReference type="GO" id="GO:0005886">
    <property type="term" value="C:plasma membrane"/>
    <property type="evidence" value="ECO:0007669"/>
    <property type="project" value="UniProtKB-SubCell"/>
</dbReference>
<keyword evidence="3" id="KW-0201">Cytochrome c-type biogenesis</keyword>
<dbReference type="Proteomes" id="UP000294702">
    <property type="component" value="Unassembled WGS sequence"/>
</dbReference>
<evidence type="ECO:0000313" key="8">
    <source>
        <dbReference type="Proteomes" id="UP000294702"/>
    </source>
</evidence>
<keyword evidence="5" id="KW-0676">Redox-active center</keyword>
<dbReference type="InterPro" id="IPR017937">
    <property type="entry name" value="Thioredoxin_CS"/>
</dbReference>
<dbReference type="Gene3D" id="3.40.30.10">
    <property type="entry name" value="Glutaredoxin"/>
    <property type="match status" value="1"/>
</dbReference>
<dbReference type="InterPro" id="IPR004799">
    <property type="entry name" value="Periplasmic_diS_OxRdtase_DsbE"/>
</dbReference>
<dbReference type="PROSITE" id="PS51352">
    <property type="entry name" value="THIOREDOXIN_2"/>
    <property type="match status" value="1"/>
</dbReference>
<accession>A0A4R1FIN9</accession>
<sequence>MNRKLLFLPLILVIAICGLLLAGLQQDPRKISSALIDKAVPEFYLADLIESQQQLTHQHLPQQWYILNVWASWCTACKIEHPFLTHLSQQNIAIVGLNYRDKRQNALEMLAKMGNPFTLNLFDPQGLFALNLGVDGAPETYLVDQYGIIRYRHSGLLDQQSWQQHFVPIIAKWTKNEE</sequence>
<evidence type="ECO:0000256" key="1">
    <source>
        <dbReference type="ARBA" id="ARBA00004383"/>
    </source>
</evidence>
<dbReference type="PANTHER" id="PTHR42852">
    <property type="entry name" value="THIOL:DISULFIDE INTERCHANGE PROTEIN DSBE"/>
    <property type="match status" value="1"/>
</dbReference>
<evidence type="ECO:0000256" key="4">
    <source>
        <dbReference type="ARBA" id="ARBA00023157"/>
    </source>
</evidence>